<evidence type="ECO:0000313" key="1">
    <source>
        <dbReference type="EMBL" id="BAS00054.1"/>
    </source>
</evidence>
<proteinExistence type="predicted"/>
<organism evidence="1">
    <name type="scientific">Blastochloris viridis</name>
    <name type="common">Rhodopseudomonas viridis</name>
    <dbReference type="NCBI Taxonomy" id="1079"/>
    <lineage>
        <taxon>Bacteria</taxon>
        <taxon>Pseudomonadati</taxon>
        <taxon>Pseudomonadota</taxon>
        <taxon>Alphaproteobacteria</taxon>
        <taxon>Hyphomicrobiales</taxon>
        <taxon>Blastochloridaceae</taxon>
        <taxon>Blastochloris</taxon>
    </lineage>
</organism>
<gene>
    <name evidence="1" type="ORF">BV133_2460</name>
</gene>
<sequence length="40" mass="4368">MPARIFQIVVRLRGVAEPPAARPNANLRAFSATVGTRFSE</sequence>
<protein>
    <submittedName>
        <fullName evidence="1">Uncharacterized protein</fullName>
    </submittedName>
</protein>
<accession>A0A182D4F6</accession>
<dbReference type="EMBL" id="AP014854">
    <property type="protein sequence ID" value="BAS00054.1"/>
    <property type="molecule type" value="Genomic_DNA"/>
</dbReference>
<reference evidence="1" key="1">
    <citation type="journal article" date="2015" name="Genome Announc.">
        <title>Complete Genome Sequence of the Bacteriochlorophyll b-Producing Photosynthetic Bacterium Blastochloris viridis.</title>
        <authorList>
            <person name="Tsukatani Y."/>
            <person name="Hirose Y."/>
            <person name="Harada J."/>
            <person name="Misawa N."/>
            <person name="Mori K."/>
            <person name="Inoue K."/>
            <person name="Tamiaki H."/>
        </authorList>
    </citation>
    <scope>NUCLEOTIDE SEQUENCE [LARGE SCALE GENOMIC DNA]</scope>
    <source>
        <strain evidence="1">DSM 133</strain>
    </source>
</reference>
<dbReference type="AlphaFoldDB" id="A0A182D4F6"/>
<name>A0A182D4F6_BLAVI</name>